<evidence type="ECO:0000256" key="1">
    <source>
        <dbReference type="ARBA" id="ARBA00000142"/>
    </source>
</evidence>
<evidence type="ECO:0000256" key="7">
    <source>
        <dbReference type="HAMAP-Rule" id="MF_01057"/>
    </source>
</evidence>
<dbReference type="GO" id="GO:0008176">
    <property type="term" value="F:tRNA (guanine(46)-N7)-methyltransferase activity"/>
    <property type="evidence" value="ECO:0007669"/>
    <property type="project" value="UniProtKB-EC"/>
</dbReference>
<name>A0ABT3E419_9LACO</name>
<feature type="binding site" evidence="7">
    <location>
        <position position="100"/>
    </location>
    <ligand>
        <name>S-adenosyl-L-methionine</name>
        <dbReference type="ChEBI" id="CHEBI:59789"/>
    </ligand>
</feature>
<comment type="catalytic activity">
    <reaction evidence="1 7">
        <text>guanosine(46) in tRNA + S-adenosyl-L-methionine = N(7)-methylguanosine(46) in tRNA + S-adenosyl-L-homocysteine</text>
        <dbReference type="Rhea" id="RHEA:42708"/>
        <dbReference type="Rhea" id="RHEA-COMP:10188"/>
        <dbReference type="Rhea" id="RHEA-COMP:10189"/>
        <dbReference type="ChEBI" id="CHEBI:57856"/>
        <dbReference type="ChEBI" id="CHEBI:59789"/>
        <dbReference type="ChEBI" id="CHEBI:74269"/>
        <dbReference type="ChEBI" id="CHEBI:74480"/>
        <dbReference type="EC" id="2.1.1.33"/>
    </reaction>
</comment>
<proteinExistence type="inferred from homology"/>
<evidence type="ECO:0000256" key="6">
    <source>
        <dbReference type="ARBA" id="ARBA00022694"/>
    </source>
</evidence>
<dbReference type="PROSITE" id="PS51625">
    <property type="entry name" value="SAM_MT_TRMB"/>
    <property type="match status" value="1"/>
</dbReference>
<sequence length="223" mass="25319">MRLRKKMWAGPWIDDHADLVVTQKRATDMKGKWAGLFAKEQPIHIEVGTGKGQFIVGMAKKYPEINFIGMEIQESAVAVAARKADEDEAELPNLKFIYGDGAGVDTYFEKGEVAKVFLNFSDPWPKSRHETRRLTYKSFLEGYENILPDGGELEFKTDNRGLFEYSLFSFAQYGITFLPGGISLDLHADADKMVDNVETEYEQKFSERGFPIYKFQGAFKSAK</sequence>
<dbReference type="RefSeq" id="WP_213409586.1">
    <property type="nucleotide sequence ID" value="NZ_CP074441.1"/>
</dbReference>
<comment type="function">
    <text evidence="2 7">Catalyzes the formation of N(7)-methylguanine at position 46 (m7G46) in tRNA.</text>
</comment>
<dbReference type="NCBIfam" id="NF001080">
    <property type="entry name" value="PRK00121.2-2"/>
    <property type="match status" value="1"/>
</dbReference>
<feature type="binding site" evidence="7">
    <location>
        <position position="71"/>
    </location>
    <ligand>
        <name>S-adenosyl-L-methionine</name>
        <dbReference type="ChEBI" id="CHEBI:59789"/>
    </ligand>
</feature>
<comment type="caution">
    <text evidence="8">The sequence shown here is derived from an EMBL/GenBank/DDBJ whole genome shotgun (WGS) entry which is preliminary data.</text>
</comment>
<feature type="binding site" evidence="7">
    <location>
        <position position="46"/>
    </location>
    <ligand>
        <name>S-adenosyl-L-methionine</name>
        <dbReference type="ChEBI" id="CHEBI:59789"/>
    </ligand>
</feature>
<feature type="binding site" evidence="7">
    <location>
        <position position="126"/>
    </location>
    <ligand>
        <name>substrate</name>
    </ligand>
</feature>
<dbReference type="Proteomes" id="UP001526225">
    <property type="component" value="Unassembled WGS sequence"/>
</dbReference>
<keyword evidence="5 7" id="KW-0949">S-adenosyl-L-methionine</keyword>
<dbReference type="HAMAP" id="MF_01057">
    <property type="entry name" value="tRNA_methyltr_TrmB"/>
    <property type="match status" value="1"/>
</dbReference>
<dbReference type="Gene3D" id="3.40.50.150">
    <property type="entry name" value="Vaccinia Virus protein VP39"/>
    <property type="match status" value="1"/>
</dbReference>
<feature type="binding site" evidence="7">
    <location>
        <begin position="199"/>
        <end position="202"/>
    </location>
    <ligand>
        <name>substrate</name>
    </ligand>
</feature>
<evidence type="ECO:0000256" key="2">
    <source>
        <dbReference type="ARBA" id="ARBA00003015"/>
    </source>
</evidence>
<dbReference type="CDD" id="cd02440">
    <property type="entry name" value="AdoMet_MTases"/>
    <property type="match status" value="1"/>
</dbReference>
<reference evidence="8 9" key="1">
    <citation type="submission" date="2022-10" db="EMBL/GenBank/DDBJ databases">
        <title>Weissella fermenti sp. nov., isolated from fermented cabbage.</title>
        <authorList>
            <person name="Lee J.K."/>
            <person name="Baek J.H."/>
            <person name="Choi D.G."/>
            <person name="Kim J.M."/>
            <person name="Jeon C.O."/>
        </authorList>
    </citation>
    <scope>NUCLEOTIDE SEQUENCE [LARGE SCALE GENOMIC DNA]</scope>
    <source>
        <strain evidence="8 9">KACC 18534</strain>
    </source>
</reference>
<dbReference type="PANTHER" id="PTHR23417:SF14">
    <property type="entry name" value="PENTACOTRIPEPTIDE-REPEAT REGION OF PRORP DOMAIN-CONTAINING PROTEIN"/>
    <property type="match status" value="1"/>
</dbReference>
<evidence type="ECO:0000256" key="5">
    <source>
        <dbReference type="ARBA" id="ARBA00022691"/>
    </source>
</evidence>
<keyword evidence="3 7" id="KW-0489">Methyltransferase</keyword>
<dbReference type="EMBL" id="JAOZFE010000003">
    <property type="protein sequence ID" value="MCW0953163.1"/>
    <property type="molecule type" value="Genomic_DNA"/>
</dbReference>
<comment type="caution">
    <text evidence="7">Lacks conserved residue(s) required for the propagation of feature annotation.</text>
</comment>
<protein>
    <recommendedName>
        <fullName evidence="7">tRNA (guanine-N(7)-)-methyltransferase</fullName>
        <ecNumber evidence="7">2.1.1.33</ecNumber>
    </recommendedName>
    <alternativeName>
        <fullName evidence="7">tRNA (guanine(46)-N(7))-methyltransferase</fullName>
    </alternativeName>
    <alternativeName>
        <fullName evidence="7">tRNA(m7G46)-methyltransferase</fullName>
    </alternativeName>
</protein>
<organism evidence="8 9">
    <name type="scientific">Weissella ceti</name>
    <dbReference type="NCBI Taxonomy" id="759620"/>
    <lineage>
        <taxon>Bacteria</taxon>
        <taxon>Bacillati</taxon>
        <taxon>Bacillota</taxon>
        <taxon>Bacilli</taxon>
        <taxon>Lactobacillales</taxon>
        <taxon>Lactobacillaceae</taxon>
        <taxon>Weissella</taxon>
    </lineage>
</organism>
<evidence type="ECO:0000313" key="8">
    <source>
        <dbReference type="EMBL" id="MCW0953163.1"/>
    </source>
</evidence>
<feature type="binding site" evidence="7">
    <location>
        <position position="158"/>
    </location>
    <ligand>
        <name>substrate</name>
    </ligand>
</feature>
<dbReference type="InterPro" id="IPR055361">
    <property type="entry name" value="tRNA_methyltr_TrmB_bact"/>
</dbReference>
<dbReference type="EC" id="2.1.1.33" evidence="7"/>
<evidence type="ECO:0000313" key="9">
    <source>
        <dbReference type="Proteomes" id="UP001526225"/>
    </source>
</evidence>
<dbReference type="NCBIfam" id="TIGR00091">
    <property type="entry name" value="tRNA (guanosine(46)-N7)-methyltransferase TrmB"/>
    <property type="match status" value="1"/>
</dbReference>
<dbReference type="Pfam" id="PF02390">
    <property type="entry name" value="Methyltransf_4"/>
    <property type="match status" value="1"/>
</dbReference>
<evidence type="ECO:0000256" key="3">
    <source>
        <dbReference type="ARBA" id="ARBA00022603"/>
    </source>
</evidence>
<gene>
    <name evidence="7 8" type="primary">trmB</name>
    <name evidence="8" type="ORF">OIT44_03630</name>
</gene>
<dbReference type="SUPFAM" id="SSF53335">
    <property type="entry name" value="S-adenosyl-L-methionine-dependent methyltransferases"/>
    <property type="match status" value="1"/>
</dbReference>
<keyword evidence="4 7" id="KW-0808">Transferase</keyword>
<dbReference type="InterPro" id="IPR003358">
    <property type="entry name" value="tRNA_(Gua-N-7)_MeTrfase_Trmb"/>
</dbReference>
<keyword evidence="9" id="KW-1185">Reference proteome</keyword>
<dbReference type="PANTHER" id="PTHR23417">
    <property type="entry name" value="3-DEOXY-D-MANNO-OCTULOSONIC-ACID TRANSFERASE/TRNA GUANINE-N 7 - -METHYLTRANSFERASE"/>
    <property type="match status" value="1"/>
</dbReference>
<dbReference type="InterPro" id="IPR029063">
    <property type="entry name" value="SAM-dependent_MTases_sf"/>
</dbReference>
<feature type="binding site" evidence="7">
    <location>
        <position position="122"/>
    </location>
    <ligand>
        <name>S-adenosyl-L-methionine</name>
        <dbReference type="ChEBI" id="CHEBI:59789"/>
    </ligand>
</feature>
<comment type="similarity">
    <text evidence="7">Belongs to the class I-like SAM-binding methyltransferase superfamily. TrmB family.</text>
</comment>
<comment type="pathway">
    <text evidence="7">tRNA modification; N(7)-methylguanine-tRNA biosynthesis.</text>
</comment>
<keyword evidence="6 7" id="KW-0819">tRNA processing</keyword>
<accession>A0ABT3E419</accession>
<evidence type="ECO:0000256" key="4">
    <source>
        <dbReference type="ARBA" id="ARBA00022679"/>
    </source>
</evidence>